<proteinExistence type="predicted"/>
<dbReference type="OrthoDB" id="5906248at2"/>
<accession>A0A432D3D3</accession>
<dbReference type="InterPro" id="IPR007863">
    <property type="entry name" value="Peptidase_M16_C"/>
</dbReference>
<evidence type="ECO:0000313" key="3">
    <source>
        <dbReference type="Proteomes" id="UP000268973"/>
    </source>
</evidence>
<name>A0A432D3D3_9VIBR</name>
<dbReference type="GO" id="GO:0046872">
    <property type="term" value="F:metal ion binding"/>
    <property type="evidence" value="ECO:0007669"/>
    <property type="project" value="InterPro"/>
</dbReference>
<dbReference type="SUPFAM" id="SSF63411">
    <property type="entry name" value="LuxS/MPP-like metallohydrolase"/>
    <property type="match status" value="1"/>
</dbReference>
<evidence type="ECO:0000313" key="2">
    <source>
        <dbReference type="EMBL" id="RTZ18328.1"/>
    </source>
</evidence>
<evidence type="ECO:0000259" key="1">
    <source>
        <dbReference type="Pfam" id="PF05193"/>
    </source>
</evidence>
<dbReference type="Proteomes" id="UP000268973">
    <property type="component" value="Unassembled WGS sequence"/>
</dbReference>
<keyword evidence="3" id="KW-1185">Reference proteome</keyword>
<dbReference type="InterPro" id="IPR011249">
    <property type="entry name" value="Metalloenz_LuxS/M16"/>
</dbReference>
<reference evidence="2 3" key="1">
    <citation type="submission" date="2018-12" db="EMBL/GenBank/DDBJ databases">
        <title>Vibrio sp. isolated from China Sea.</title>
        <authorList>
            <person name="Li Y."/>
        </authorList>
    </citation>
    <scope>NUCLEOTIDE SEQUENCE [LARGE SCALE GENOMIC DNA]</scope>
    <source>
        <strain evidence="2 3">BEI207</strain>
    </source>
</reference>
<feature type="domain" description="Peptidase M16 C-terminal" evidence="1">
    <location>
        <begin position="150"/>
        <end position="320"/>
    </location>
</feature>
<comment type="caution">
    <text evidence="2">The sequence shown here is derived from an EMBL/GenBank/DDBJ whole genome shotgun (WGS) entry which is preliminary data.</text>
</comment>
<dbReference type="Pfam" id="PF05193">
    <property type="entry name" value="Peptidase_M16_C"/>
    <property type="match status" value="1"/>
</dbReference>
<dbReference type="AlphaFoldDB" id="A0A432D3D3"/>
<protein>
    <submittedName>
        <fullName evidence="2">Insulinase family protein</fullName>
    </submittedName>
</protein>
<dbReference type="Gene3D" id="3.30.830.10">
    <property type="entry name" value="Metalloenzyme, LuxS/M16 peptidase-like"/>
    <property type="match status" value="2"/>
</dbReference>
<gene>
    <name evidence="2" type="ORF">EJ063_00215</name>
</gene>
<organism evidence="2 3">
    <name type="scientific">Vibrio aquaticus</name>
    <dbReference type="NCBI Taxonomy" id="2496559"/>
    <lineage>
        <taxon>Bacteria</taxon>
        <taxon>Pseudomonadati</taxon>
        <taxon>Pseudomonadota</taxon>
        <taxon>Gammaproteobacteria</taxon>
        <taxon>Vibrionales</taxon>
        <taxon>Vibrionaceae</taxon>
        <taxon>Vibrio</taxon>
    </lineage>
</organism>
<sequence length="393" mass="44118">MPKVTTVNALDNGLRYVILPTSRSSKEVSIRVRVAAGVAQETELTPSARIAVLDTILGTEWKVSTDYQQTVFSLDLNEASANDVEQALHSLMQGLEKPIGNTEEPKFAQAAETSLVDIDQIMTQQHLESVSYGRSIASFDVESVDQNAQNDAQQFKTRHFAPHNVSIVIAGGITPRQTAKTVQSQFGLWRVLDEQQEHLPSLDFHVEKTHVEQTLVSVATLTHLGGNSDSKLLRKEILKATLANKMLERRIQNTFEQQQIEGLVSVENQVLFNQNLLSQVRVTGFNETQQELANQIIESEIKRTAASGFKQAEYEMVVSQVRNQLEKQTRLHNKESYTRSQADRMVKAIHEGTVYTDPSYDLDLLNFHVAHLNEFDISKEFELVWGTQSSATL</sequence>
<dbReference type="EMBL" id="RXZH01000001">
    <property type="protein sequence ID" value="RTZ18328.1"/>
    <property type="molecule type" value="Genomic_DNA"/>
</dbReference>